<dbReference type="GO" id="GO:0009734">
    <property type="term" value="P:auxin-activated signaling pathway"/>
    <property type="evidence" value="ECO:0007669"/>
    <property type="project" value="InterPro"/>
</dbReference>
<dbReference type="PANTHER" id="PTHR32191">
    <property type="entry name" value="TETRASPANIN-8-RELATED"/>
    <property type="match status" value="1"/>
</dbReference>
<dbReference type="GO" id="GO:0016020">
    <property type="term" value="C:membrane"/>
    <property type="evidence" value="ECO:0007669"/>
    <property type="project" value="UniProtKB-SubCell"/>
</dbReference>
<keyword evidence="4 6" id="KW-1133">Transmembrane helix</keyword>
<evidence type="ECO:0000256" key="5">
    <source>
        <dbReference type="ARBA" id="ARBA00023136"/>
    </source>
</evidence>
<evidence type="ECO:0000256" key="2">
    <source>
        <dbReference type="ARBA" id="ARBA00006840"/>
    </source>
</evidence>
<comment type="similarity">
    <text evidence="2">Belongs to the tetraspanin (TM4SF) family.</text>
</comment>
<evidence type="ECO:0000256" key="4">
    <source>
        <dbReference type="ARBA" id="ARBA00022989"/>
    </source>
</evidence>
<evidence type="ECO:0000256" key="3">
    <source>
        <dbReference type="ARBA" id="ARBA00022692"/>
    </source>
</evidence>
<evidence type="ECO:0000256" key="1">
    <source>
        <dbReference type="ARBA" id="ARBA00004141"/>
    </source>
</evidence>
<proteinExistence type="inferred from homology"/>
<dbReference type="Pfam" id="PF00335">
    <property type="entry name" value="Tetraspanin"/>
    <property type="match status" value="1"/>
</dbReference>
<feature type="transmembrane region" description="Helical" evidence="6">
    <location>
        <begin position="12"/>
        <end position="31"/>
    </location>
</feature>
<evidence type="ECO:0000313" key="7">
    <source>
        <dbReference type="EMBL" id="CAH9108073.1"/>
    </source>
</evidence>
<sequence>MARERPSNNCCVFSGSIATLALGITILVYGCSILKSSNPCISFMMIGSVQLAGGVVAVVTGVHMILGSCGGLGKKIHGSYCAALFINLLLAVATLCLSILMMQDSTEYSGSLEKVPNRGYVEYRFQSFSSRLRGRVSDVHRWNGIAACLGIGDGPCADLKSASFNFSTAQELYAASLSPVQSGCCIPPQSCNFTFVSPTNWKPTINRTAALDADCARWNHDQYKFCLDCDSCKAGVLLGFADKFKKPSTALVVSSAIVVTVILLLFIYVLVVEILNV</sequence>
<keyword evidence="5 6" id="KW-0472">Membrane</keyword>
<dbReference type="InterPro" id="IPR044991">
    <property type="entry name" value="TET_plant"/>
</dbReference>
<comment type="caution">
    <text evidence="7">The sequence shown here is derived from an EMBL/GenBank/DDBJ whole genome shotgun (WGS) entry which is preliminary data.</text>
</comment>
<comment type="subcellular location">
    <subcellularLocation>
        <location evidence="1">Membrane</location>
        <topology evidence="1">Multi-pass membrane protein</topology>
    </subcellularLocation>
</comment>
<evidence type="ECO:0000313" key="8">
    <source>
        <dbReference type="Proteomes" id="UP001152484"/>
    </source>
</evidence>
<name>A0A9P0ZQ22_CUSEU</name>
<dbReference type="OrthoDB" id="1021705at2759"/>
<organism evidence="7 8">
    <name type="scientific">Cuscuta europaea</name>
    <name type="common">European dodder</name>
    <dbReference type="NCBI Taxonomy" id="41803"/>
    <lineage>
        <taxon>Eukaryota</taxon>
        <taxon>Viridiplantae</taxon>
        <taxon>Streptophyta</taxon>
        <taxon>Embryophyta</taxon>
        <taxon>Tracheophyta</taxon>
        <taxon>Spermatophyta</taxon>
        <taxon>Magnoliopsida</taxon>
        <taxon>eudicotyledons</taxon>
        <taxon>Gunneridae</taxon>
        <taxon>Pentapetalae</taxon>
        <taxon>asterids</taxon>
        <taxon>lamiids</taxon>
        <taxon>Solanales</taxon>
        <taxon>Convolvulaceae</taxon>
        <taxon>Cuscuteae</taxon>
        <taxon>Cuscuta</taxon>
        <taxon>Cuscuta subgen. Cuscuta</taxon>
    </lineage>
</organism>
<dbReference type="AlphaFoldDB" id="A0A9P0ZQ22"/>
<dbReference type="PROSITE" id="PS51257">
    <property type="entry name" value="PROKAR_LIPOPROTEIN"/>
    <property type="match status" value="1"/>
</dbReference>
<feature type="transmembrane region" description="Helical" evidence="6">
    <location>
        <begin position="77"/>
        <end position="100"/>
    </location>
</feature>
<keyword evidence="8" id="KW-1185">Reference proteome</keyword>
<dbReference type="InterPro" id="IPR018499">
    <property type="entry name" value="Tetraspanin/Peripherin"/>
</dbReference>
<accession>A0A9P0ZQ22</accession>
<keyword evidence="3 6" id="KW-0812">Transmembrane</keyword>
<protein>
    <submittedName>
        <fullName evidence="7">Uncharacterized protein</fullName>
    </submittedName>
</protein>
<dbReference type="EMBL" id="CAMAPE010000051">
    <property type="protein sequence ID" value="CAH9108073.1"/>
    <property type="molecule type" value="Genomic_DNA"/>
</dbReference>
<gene>
    <name evidence="7" type="ORF">CEURO_LOCUS17959</name>
</gene>
<evidence type="ECO:0000256" key="6">
    <source>
        <dbReference type="SAM" id="Phobius"/>
    </source>
</evidence>
<feature type="transmembrane region" description="Helical" evidence="6">
    <location>
        <begin position="250"/>
        <end position="271"/>
    </location>
</feature>
<dbReference type="Proteomes" id="UP001152484">
    <property type="component" value="Unassembled WGS sequence"/>
</dbReference>
<feature type="transmembrane region" description="Helical" evidence="6">
    <location>
        <begin position="43"/>
        <end position="65"/>
    </location>
</feature>
<reference evidence="7" key="1">
    <citation type="submission" date="2022-07" db="EMBL/GenBank/DDBJ databases">
        <authorList>
            <person name="Macas J."/>
            <person name="Novak P."/>
            <person name="Neumann P."/>
        </authorList>
    </citation>
    <scope>NUCLEOTIDE SEQUENCE</scope>
</reference>